<accession>A0ACC0V8A3</accession>
<proteinExistence type="predicted"/>
<protein>
    <submittedName>
        <fullName evidence="1">Uncharacterized protein</fullName>
    </submittedName>
</protein>
<comment type="caution">
    <text evidence="1">The sequence shown here is derived from an EMBL/GenBank/DDBJ whole genome shotgun (WGS) entry which is preliminary data.</text>
</comment>
<dbReference type="Proteomes" id="UP001163324">
    <property type="component" value="Chromosome 2"/>
</dbReference>
<sequence length="416" mass="46342">MTMTQPVGPIKYAPFEDLDAYSHRQILHFGVYPFGNIADYCAQVPYSSDKRDVFEKTGRECLRVFKYSFTDPVDGESYDVMWDYLGGFVRISPFFKCRKHKKTGPSKMLSMNPGLREVTFHMTGGNRTAQGYWLPFNCAKAVCATFCQPIAGALIPIFGRDFPRQCIPQGSPDFGRMVIDPDIIREATHEVTASRHSNLPFSVISQADVTSHPRPNTAESSFSGNSAGRTSFTRIEDYSMYPRRSAMPERHVSTPLPSPEERCLDSAESSPGCSPFLYPSPVDDSPRPYPSLTATLPIPPVASPLPSIRPLSYPLPTIGDPGPKPRPTSNPDWRDGYLLTRRACPSEPGTPTGNVYERPLPPRRGADGEGGVLLARRHENTASMYEFRPTQKGHEHRARRSQDQEMAHILVSMQGP</sequence>
<evidence type="ECO:0000313" key="2">
    <source>
        <dbReference type="Proteomes" id="UP001163324"/>
    </source>
</evidence>
<organism evidence="1 2">
    <name type="scientific">Trichothecium roseum</name>
    <dbReference type="NCBI Taxonomy" id="47278"/>
    <lineage>
        <taxon>Eukaryota</taxon>
        <taxon>Fungi</taxon>
        <taxon>Dikarya</taxon>
        <taxon>Ascomycota</taxon>
        <taxon>Pezizomycotina</taxon>
        <taxon>Sordariomycetes</taxon>
        <taxon>Hypocreomycetidae</taxon>
        <taxon>Hypocreales</taxon>
        <taxon>Hypocreales incertae sedis</taxon>
        <taxon>Trichothecium</taxon>
    </lineage>
</organism>
<dbReference type="EMBL" id="CM047941">
    <property type="protein sequence ID" value="KAI9902635.1"/>
    <property type="molecule type" value="Genomic_DNA"/>
</dbReference>
<reference evidence="1" key="1">
    <citation type="submission" date="2022-10" db="EMBL/GenBank/DDBJ databases">
        <title>Complete Genome of Trichothecium roseum strain YXFP-22015, a Plant Pathogen Isolated from Citrus.</title>
        <authorList>
            <person name="Wang Y."/>
            <person name="Zhu L."/>
        </authorList>
    </citation>
    <scope>NUCLEOTIDE SEQUENCE</scope>
    <source>
        <strain evidence="1">YXFP-22015</strain>
    </source>
</reference>
<gene>
    <name evidence="1" type="ORF">N3K66_001987</name>
</gene>
<name>A0ACC0V8A3_9HYPO</name>
<keyword evidence="2" id="KW-1185">Reference proteome</keyword>
<evidence type="ECO:0000313" key="1">
    <source>
        <dbReference type="EMBL" id="KAI9902635.1"/>
    </source>
</evidence>